<dbReference type="AlphaFoldDB" id="A0A645GLE1"/>
<gene>
    <name evidence="1" type="ORF">SDC9_174463</name>
</gene>
<name>A0A645GLE1_9ZZZZ</name>
<evidence type="ECO:0000313" key="1">
    <source>
        <dbReference type="EMBL" id="MPN27036.1"/>
    </source>
</evidence>
<proteinExistence type="predicted"/>
<sequence length="163" mass="17932">MVRNEDSIKLHRKRAFVALEAFELPAHDLFAVFPAEGHAVLLDVLPFLVFALKLDGTVRIVVDANSEFVARANAARLFPEGGVKRVVEIQAPNQVFAAAERGVVVLFEARLDARGEQLVLPFGDDVFQFVPVLLAGQLSIIRHLPPCLPVLIRGRRCSSSPSR</sequence>
<organism evidence="1">
    <name type="scientific">bioreactor metagenome</name>
    <dbReference type="NCBI Taxonomy" id="1076179"/>
    <lineage>
        <taxon>unclassified sequences</taxon>
        <taxon>metagenomes</taxon>
        <taxon>ecological metagenomes</taxon>
    </lineage>
</organism>
<comment type="caution">
    <text evidence="1">The sequence shown here is derived from an EMBL/GenBank/DDBJ whole genome shotgun (WGS) entry which is preliminary data.</text>
</comment>
<reference evidence="1" key="1">
    <citation type="submission" date="2019-08" db="EMBL/GenBank/DDBJ databases">
        <authorList>
            <person name="Kucharzyk K."/>
            <person name="Murdoch R.W."/>
            <person name="Higgins S."/>
            <person name="Loffler F."/>
        </authorList>
    </citation>
    <scope>NUCLEOTIDE SEQUENCE</scope>
</reference>
<dbReference type="EMBL" id="VSSQ01076785">
    <property type="protein sequence ID" value="MPN27036.1"/>
    <property type="molecule type" value="Genomic_DNA"/>
</dbReference>
<accession>A0A645GLE1</accession>
<protein>
    <submittedName>
        <fullName evidence="1">Uncharacterized protein</fullName>
    </submittedName>
</protein>